<feature type="signal peptide" evidence="1">
    <location>
        <begin position="1"/>
        <end position="24"/>
    </location>
</feature>
<dbReference type="GO" id="GO:0043190">
    <property type="term" value="C:ATP-binding cassette (ABC) transporter complex"/>
    <property type="evidence" value="ECO:0007669"/>
    <property type="project" value="InterPro"/>
</dbReference>
<keyword evidence="4" id="KW-1185">Reference proteome</keyword>
<feature type="domain" description="ABC-type glycine betaine transport system substrate-binding" evidence="2">
    <location>
        <begin position="63"/>
        <end position="329"/>
    </location>
</feature>
<gene>
    <name evidence="3" type="ORF">KRR39_11220</name>
</gene>
<dbReference type="RefSeq" id="WP_216942083.1">
    <property type="nucleotide sequence ID" value="NZ_CP077062.1"/>
</dbReference>
<evidence type="ECO:0000256" key="1">
    <source>
        <dbReference type="SAM" id="SignalP"/>
    </source>
</evidence>
<evidence type="ECO:0000313" key="3">
    <source>
        <dbReference type="EMBL" id="QWZ10237.1"/>
    </source>
</evidence>
<dbReference type="CDD" id="cd13611">
    <property type="entry name" value="PBP2_YehZ"/>
    <property type="match status" value="1"/>
</dbReference>
<proteinExistence type="predicted"/>
<sequence length="334" mass="35608">MTMHTNLRGKWVAGAAATGLAALALSGCGSLSESSSSSSAAGGGPCEGVEAGSVDTKALDGVTVKVGSKEFDEQLVLGQLTIKMMCAAGATVKDETNTKGSTQTRKKLIDGVSDVVWEYTGTGWINYLGHTKPISDPQAQYDAVKKEDLAKNKLVWGPLAPFNNTYAFAVTDEFGKKHNLETHSDMAAYIKANPDSTVCVESEFAARPDGYPGFKKTYGITGGKLKSLGTGVVYTQLDKGNCDFGEIFTTDGRLAALGLQILDDDKGYFPLYNGVTVTRADFDKAHPEMLEVLKPLADVLDTETMTQLNKKISSDGLPADKIAEDYLTEKGFLK</sequence>
<organism evidence="3 4">
    <name type="scientific">Nocardioides panacis</name>
    <dbReference type="NCBI Taxonomy" id="2849501"/>
    <lineage>
        <taxon>Bacteria</taxon>
        <taxon>Bacillati</taxon>
        <taxon>Actinomycetota</taxon>
        <taxon>Actinomycetes</taxon>
        <taxon>Propionibacteriales</taxon>
        <taxon>Nocardioidaceae</taxon>
        <taxon>Nocardioides</taxon>
    </lineage>
</organism>
<evidence type="ECO:0000259" key="2">
    <source>
        <dbReference type="Pfam" id="PF04069"/>
    </source>
</evidence>
<protein>
    <submittedName>
        <fullName evidence="3">Glycine betaine ABC transporter substrate-binding protein</fullName>
    </submittedName>
</protein>
<dbReference type="GO" id="GO:0022857">
    <property type="term" value="F:transmembrane transporter activity"/>
    <property type="evidence" value="ECO:0007669"/>
    <property type="project" value="InterPro"/>
</dbReference>
<reference evidence="3" key="1">
    <citation type="submission" date="2021-06" db="EMBL/GenBank/DDBJ databases">
        <title>Complete genome sequence of Nocardioides sp. G188.</title>
        <authorList>
            <person name="Im W.-T."/>
        </authorList>
    </citation>
    <scope>NUCLEOTIDE SEQUENCE</scope>
    <source>
        <strain evidence="3">G188</strain>
    </source>
</reference>
<dbReference type="EMBL" id="CP077062">
    <property type="protein sequence ID" value="QWZ10237.1"/>
    <property type="molecule type" value="Genomic_DNA"/>
</dbReference>
<accession>A0A975Y268</accession>
<dbReference type="KEGG" id="nps:KRR39_11220"/>
<name>A0A975Y268_9ACTN</name>
<dbReference type="Proteomes" id="UP000683575">
    <property type="component" value="Chromosome"/>
</dbReference>
<evidence type="ECO:0000313" key="4">
    <source>
        <dbReference type="Proteomes" id="UP000683575"/>
    </source>
</evidence>
<dbReference type="InterPro" id="IPR007210">
    <property type="entry name" value="ABC_Gly_betaine_transp_sub-bd"/>
</dbReference>
<dbReference type="AlphaFoldDB" id="A0A975Y268"/>
<keyword evidence="1" id="KW-0732">Signal</keyword>
<dbReference type="Pfam" id="PF04069">
    <property type="entry name" value="OpuAC"/>
    <property type="match status" value="1"/>
</dbReference>
<feature type="chain" id="PRO_5038821775" evidence="1">
    <location>
        <begin position="25"/>
        <end position="334"/>
    </location>
</feature>